<dbReference type="EMBL" id="OX465084">
    <property type="protein sequence ID" value="CAI9298431.1"/>
    <property type="molecule type" value="Genomic_DNA"/>
</dbReference>
<evidence type="ECO:0000313" key="1">
    <source>
        <dbReference type="EMBL" id="CAI9298431.1"/>
    </source>
</evidence>
<proteinExistence type="predicted"/>
<keyword evidence="2" id="KW-1185">Reference proteome</keyword>
<evidence type="ECO:0000313" key="2">
    <source>
        <dbReference type="Proteomes" id="UP001177003"/>
    </source>
</evidence>
<name>A0AA35ZTF9_LACSI</name>
<reference evidence="1" key="1">
    <citation type="submission" date="2023-04" db="EMBL/GenBank/DDBJ databases">
        <authorList>
            <person name="Vijverberg K."/>
            <person name="Xiong W."/>
            <person name="Schranz E."/>
        </authorList>
    </citation>
    <scope>NUCLEOTIDE SEQUENCE</scope>
</reference>
<accession>A0AA35ZTF9</accession>
<organism evidence="1 2">
    <name type="scientific">Lactuca saligna</name>
    <name type="common">Willowleaf lettuce</name>
    <dbReference type="NCBI Taxonomy" id="75948"/>
    <lineage>
        <taxon>Eukaryota</taxon>
        <taxon>Viridiplantae</taxon>
        <taxon>Streptophyta</taxon>
        <taxon>Embryophyta</taxon>
        <taxon>Tracheophyta</taxon>
        <taxon>Spermatophyta</taxon>
        <taxon>Magnoliopsida</taxon>
        <taxon>eudicotyledons</taxon>
        <taxon>Gunneridae</taxon>
        <taxon>Pentapetalae</taxon>
        <taxon>asterids</taxon>
        <taxon>campanulids</taxon>
        <taxon>Asterales</taxon>
        <taxon>Asteraceae</taxon>
        <taxon>Cichorioideae</taxon>
        <taxon>Cichorieae</taxon>
        <taxon>Lactucinae</taxon>
        <taxon>Lactuca</taxon>
    </lineage>
</organism>
<protein>
    <submittedName>
        <fullName evidence="1">Uncharacterized protein</fullName>
    </submittedName>
</protein>
<dbReference type="AlphaFoldDB" id="A0AA35ZTF9"/>
<dbReference type="Proteomes" id="UP001177003">
    <property type="component" value="Chromosome 8"/>
</dbReference>
<gene>
    <name evidence="1" type="ORF">LSALG_LOCUS37197</name>
</gene>
<sequence length="155" mass="18263">MDLSHSLIPPFPYRDSKNLSSSSLNPFTVYIYLDPGLYNLEVFEDHVEQKIERVDTIPRFSKILLKKRLKGLIQSQGLIILRFFDHAVHTRERAHNLEVFDLAVQTGERSKKLEWCIPWMLNETPILLCVLEYQEGMLSDLHQLTFMLFRSDERV</sequence>